<dbReference type="GeneID" id="24142108"/>
<dbReference type="Proteomes" id="UP000030745">
    <property type="component" value="Unassembled WGS sequence"/>
</dbReference>
<dbReference type="AlphaFoldDB" id="A0A067BSV7"/>
<protein>
    <submittedName>
        <fullName evidence="2">Uncharacterized protein</fullName>
    </submittedName>
</protein>
<name>A0A067BSV7_SAPPC</name>
<dbReference type="EMBL" id="KK583289">
    <property type="protein sequence ID" value="KDO21343.1"/>
    <property type="molecule type" value="Genomic_DNA"/>
</dbReference>
<dbReference type="VEuPathDB" id="FungiDB:SPRG_21324"/>
<dbReference type="RefSeq" id="XP_012207951.1">
    <property type="nucleotide sequence ID" value="XM_012352561.1"/>
</dbReference>
<keyword evidence="3" id="KW-1185">Reference proteome</keyword>
<reference evidence="2 3" key="1">
    <citation type="journal article" date="2013" name="PLoS Genet.">
        <title>Distinctive expansion of potential virulence genes in the genome of the oomycete fish pathogen Saprolegnia parasitica.</title>
        <authorList>
            <person name="Jiang R.H."/>
            <person name="de Bruijn I."/>
            <person name="Haas B.J."/>
            <person name="Belmonte R."/>
            <person name="Lobach L."/>
            <person name="Christie J."/>
            <person name="van den Ackerveken G."/>
            <person name="Bottin A."/>
            <person name="Bulone V."/>
            <person name="Diaz-Moreno S.M."/>
            <person name="Dumas B."/>
            <person name="Fan L."/>
            <person name="Gaulin E."/>
            <person name="Govers F."/>
            <person name="Grenville-Briggs L.J."/>
            <person name="Horner N.R."/>
            <person name="Levin J.Z."/>
            <person name="Mammella M."/>
            <person name="Meijer H.J."/>
            <person name="Morris P."/>
            <person name="Nusbaum C."/>
            <person name="Oome S."/>
            <person name="Phillips A.J."/>
            <person name="van Rooyen D."/>
            <person name="Rzeszutek E."/>
            <person name="Saraiva M."/>
            <person name="Secombes C.J."/>
            <person name="Seidl M.F."/>
            <person name="Snel B."/>
            <person name="Stassen J.H."/>
            <person name="Sykes S."/>
            <person name="Tripathy S."/>
            <person name="van den Berg H."/>
            <person name="Vega-Arreguin J.C."/>
            <person name="Wawra S."/>
            <person name="Young S.K."/>
            <person name="Zeng Q."/>
            <person name="Dieguez-Uribeondo J."/>
            <person name="Russ C."/>
            <person name="Tyler B.M."/>
            <person name="van West P."/>
        </authorList>
    </citation>
    <scope>NUCLEOTIDE SEQUENCE [LARGE SCALE GENOMIC DNA]</scope>
    <source>
        <strain evidence="2 3">CBS 223.65</strain>
    </source>
</reference>
<feature type="region of interest" description="Disordered" evidence="1">
    <location>
        <begin position="45"/>
        <end position="72"/>
    </location>
</feature>
<accession>A0A067BSV7</accession>
<organism evidence="2 3">
    <name type="scientific">Saprolegnia parasitica (strain CBS 223.65)</name>
    <dbReference type="NCBI Taxonomy" id="695850"/>
    <lineage>
        <taxon>Eukaryota</taxon>
        <taxon>Sar</taxon>
        <taxon>Stramenopiles</taxon>
        <taxon>Oomycota</taxon>
        <taxon>Saprolegniomycetes</taxon>
        <taxon>Saprolegniales</taxon>
        <taxon>Saprolegniaceae</taxon>
        <taxon>Saprolegnia</taxon>
    </lineage>
</organism>
<dbReference type="KEGG" id="spar:SPRG_21324"/>
<proteinExistence type="predicted"/>
<feature type="non-terminal residue" evidence="2">
    <location>
        <position position="1"/>
    </location>
</feature>
<evidence type="ECO:0000256" key="1">
    <source>
        <dbReference type="SAM" id="MobiDB-lite"/>
    </source>
</evidence>
<evidence type="ECO:0000313" key="2">
    <source>
        <dbReference type="EMBL" id="KDO21343.1"/>
    </source>
</evidence>
<sequence>PVYPFQAGLRRKELGFAAGCPCPQRKRPSTRRVYVGCNANWPCDDPGRHSRLTPGQQHWTENSQRMSRPVRMTRPVRMPVAAGVQLADVA</sequence>
<gene>
    <name evidence="2" type="ORF">SPRG_21324</name>
</gene>
<evidence type="ECO:0000313" key="3">
    <source>
        <dbReference type="Proteomes" id="UP000030745"/>
    </source>
</evidence>
<feature type="compositionally biased region" description="Polar residues" evidence="1">
    <location>
        <begin position="53"/>
        <end position="64"/>
    </location>
</feature>